<evidence type="ECO:0000259" key="1">
    <source>
        <dbReference type="Pfam" id="PF12146"/>
    </source>
</evidence>
<gene>
    <name evidence="2" type="ORF">GPUN_1719</name>
</gene>
<dbReference type="PANTHER" id="PTHR12277">
    <property type="entry name" value="ALPHA/BETA HYDROLASE DOMAIN-CONTAINING PROTEIN"/>
    <property type="match status" value="1"/>
</dbReference>
<dbReference type="EMBL" id="BAET01000016">
    <property type="protein sequence ID" value="GAB55835.1"/>
    <property type="molecule type" value="Genomic_DNA"/>
</dbReference>
<evidence type="ECO:0000313" key="2">
    <source>
        <dbReference type="EMBL" id="GAB55835.1"/>
    </source>
</evidence>
<name>H5TC08_9ALTE</name>
<proteinExistence type="predicted"/>
<dbReference type="AlphaFoldDB" id="H5TC08"/>
<dbReference type="Proteomes" id="UP000053586">
    <property type="component" value="Unassembled WGS sequence"/>
</dbReference>
<dbReference type="PANTHER" id="PTHR12277:SF81">
    <property type="entry name" value="PROTEIN ABHD13"/>
    <property type="match status" value="1"/>
</dbReference>
<dbReference type="InterPro" id="IPR029058">
    <property type="entry name" value="AB_hydrolase_fold"/>
</dbReference>
<dbReference type="SUPFAM" id="SSF53474">
    <property type="entry name" value="alpha/beta-Hydrolases"/>
    <property type="match status" value="1"/>
</dbReference>
<dbReference type="InterPro" id="IPR022742">
    <property type="entry name" value="Hydrolase_4"/>
</dbReference>
<feature type="domain" description="Serine aminopeptidase S33" evidence="1">
    <location>
        <begin position="77"/>
        <end position="206"/>
    </location>
</feature>
<dbReference type="Pfam" id="PF12146">
    <property type="entry name" value="Hydrolase_4"/>
    <property type="match status" value="1"/>
</dbReference>
<dbReference type="eggNOG" id="COG1073">
    <property type="taxonomic scope" value="Bacteria"/>
</dbReference>
<sequence length="284" mass="31278">MSTRNMRVIGLCLLLNGCAINVTPEKIIYQDKQVVSLDVEKMQSSFDTDLSMAKLSKVSINTADGVILNGISFIHPQAKVSIVLFGGSGMKISSSVKILERFALIPANVTWFDYRGVGASTKKESLSIDDFKKDALNVFDFANKLNKQDLPIIIHGISMGSIIVSELINERNIDGVVLDGAIGSVTDLITQTTPLWTKLFSTVTVSPELASLNNIDKIREYQKPLLLLVGENDETTPVKFSQALYDVSSSKVKILTIIPDIDHGRTMKKEEAILAYQEFIKQIP</sequence>
<reference evidence="2 3" key="2">
    <citation type="journal article" date="2017" name="Antonie Van Leeuwenhoek">
        <title>Rhizobium rhizosphaerae sp. nov., a novel species isolated from rice rhizosphere.</title>
        <authorList>
            <person name="Zhao J.J."/>
            <person name="Zhang J."/>
            <person name="Zhang R.J."/>
            <person name="Zhang C.W."/>
            <person name="Yin H.Q."/>
            <person name="Zhang X.X."/>
        </authorList>
    </citation>
    <scope>NUCLEOTIDE SEQUENCE [LARGE SCALE GENOMIC DNA]</scope>
    <source>
        <strain evidence="2 3">ACAM 611</strain>
    </source>
</reference>
<keyword evidence="3" id="KW-1185">Reference proteome</keyword>
<protein>
    <recommendedName>
        <fullName evidence="1">Serine aminopeptidase S33 domain-containing protein</fullName>
    </recommendedName>
</protein>
<organism evidence="2 3">
    <name type="scientific">Glaciecola punicea ACAM 611</name>
    <dbReference type="NCBI Taxonomy" id="1121923"/>
    <lineage>
        <taxon>Bacteria</taxon>
        <taxon>Pseudomonadati</taxon>
        <taxon>Pseudomonadota</taxon>
        <taxon>Gammaproteobacteria</taxon>
        <taxon>Alteromonadales</taxon>
        <taxon>Alteromonadaceae</taxon>
        <taxon>Glaciecola</taxon>
    </lineage>
</organism>
<dbReference type="Gene3D" id="3.40.50.1820">
    <property type="entry name" value="alpha/beta hydrolase"/>
    <property type="match status" value="1"/>
</dbReference>
<comment type="caution">
    <text evidence="2">The sequence shown here is derived from an EMBL/GenBank/DDBJ whole genome shotgun (WGS) entry which is preliminary data.</text>
</comment>
<accession>H5TC08</accession>
<dbReference type="RefSeq" id="WP_006005333.1">
    <property type="nucleotide sequence ID" value="NZ_BAET01000016.1"/>
</dbReference>
<dbReference type="OrthoDB" id="6333756at2"/>
<reference evidence="2 3" key="1">
    <citation type="journal article" date="2012" name="J. Bacteriol.">
        <title>Genome sequence of proteorhodopsin-containing sea ice bacterium Glaciecola punicea ACAM 611T.</title>
        <authorList>
            <person name="Qin Q.-L."/>
            <person name="Xie B.-B."/>
            <person name="Shu Y.-L."/>
            <person name="Rong J.-C."/>
            <person name="Zhao D.-L."/>
            <person name="Zhang X.-Y."/>
            <person name="Chen X.-L."/>
            <person name="Zhou B.-C."/>
            <person name="Zhanga Y.-Z."/>
        </authorList>
    </citation>
    <scope>NUCLEOTIDE SEQUENCE [LARGE SCALE GENOMIC DNA]</scope>
    <source>
        <strain evidence="2 3">ACAM 611</strain>
    </source>
</reference>
<evidence type="ECO:0000313" key="3">
    <source>
        <dbReference type="Proteomes" id="UP000053586"/>
    </source>
</evidence>